<dbReference type="InterPro" id="IPR013785">
    <property type="entry name" value="Aldolase_TIM"/>
</dbReference>
<accession>A0A5C6CEP8</accession>
<dbReference type="Gene3D" id="3.20.20.70">
    <property type="entry name" value="Aldolase class I"/>
    <property type="match status" value="1"/>
</dbReference>
<evidence type="ECO:0000313" key="5">
    <source>
        <dbReference type="Proteomes" id="UP000318437"/>
    </source>
</evidence>
<dbReference type="Pfam" id="PF03060">
    <property type="entry name" value="NMO"/>
    <property type="match status" value="1"/>
</dbReference>
<sequence length="489" mass="52374">MMHNQHPIIIQGGMGVAVSSWLLAKAVALAGQLGVVSGTALDTVMVRRLQLGDPGGALRRAFNEFPLPEIAQRVHDRYFSPGGKAKDIPFVATKLLTEAPTQEQLELIVLANFAEVFLAKEDHEGLVGINYLEKIQLPALPSLFGAMLAGVDYVLMGAGIPTSIPGVIDRLCDGKPVELALKVAGAERDDHFSTRFDPEAFTGGQVPWLRRPKFLPIVASATLAAMLARKSSGTVDGFVVEGPTAGGHNAPPRGKTQLNELGEPIYSDRDEVDMNAMKELGLPFWLAGSYGSPEQVVAAMEAGATGVQVGTAFAFCEESGMREDLRREVVQLSKSGKLEVRTDPVASPAGFPFKVLSLLGSVSDSAHYQLRKRVCDLGFLRQGFKKADGTLGWRCPAEPVAAYVHKDGIAEDTMNRKCVCNGLMANVGLGQVRGAGEHELPLVTCGDDARNLSQFLIDPEAVKYTAHEVVNYLLSLVAIRNPVTALASH</sequence>
<dbReference type="RefSeq" id="WP_197530900.1">
    <property type="nucleotide sequence ID" value="NZ_SJPS01000009.1"/>
</dbReference>
<dbReference type="InterPro" id="IPR004136">
    <property type="entry name" value="NMO"/>
</dbReference>
<proteinExistence type="predicted"/>
<organism evidence="4 5">
    <name type="scientific">Bythopirellula polymerisocia</name>
    <dbReference type="NCBI Taxonomy" id="2528003"/>
    <lineage>
        <taxon>Bacteria</taxon>
        <taxon>Pseudomonadati</taxon>
        <taxon>Planctomycetota</taxon>
        <taxon>Planctomycetia</taxon>
        <taxon>Pirellulales</taxon>
        <taxon>Lacipirellulaceae</taxon>
        <taxon>Bythopirellula</taxon>
    </lineage>
</organism>
<protein>
    <submittedName>
        <fullName evidence="4">Nitronate monooxygenase</fullName>
    </submittedName>
</protein>
<keyword evidence="2" id="KW-0288">FMN</keyword>
<keyword evidence="4" id="KW-0503">Monooxygenase</keyword>
<evidence type="ECO:0000256" key="2">
    <source>
        <dbReference type="ARBA" id="ARBA00022643"/>
    </source>
</evidence>
<dbReference type="PANTHER" id="PTHR32332:SF33">
    <property type="entry name" value="NITRONATE MONOOXYGENASE DOMAIN-CONTAINING PROTEIN"/>
    <property type="match status" value="1"/>
</dbReference>
<keyword evidence="3" id="KW-0560">Oxidoreductase</keyword>
<gene>
    <name evidence="4" type="ORF">Pla144_44720</name>
</gene>
<dbReference type="EMBL" id="SJPS01000009">
    <property type="protein sequence ID" value="TWU21776.1"/>
    <property type="molecule type" value="Genomic_DNA"/>
</dbReference>
<evidence type="ECO:0000256" key="3">
    <source>
        <dbReference type="ARBA" id="ARBA00023002"/>
    </source>
</evidence>
<dbReference type="CDD" id="cd04730">
    <property type="entry name" value="NPD_like"/>
    <property type="match status" value="1"/>
</dbReference>
<evidence type="ECO:0000313" key="4">
    <source>
        <dbReference type="EMBL" id="TWU21776.1"/>
    </source>
</evidence>
<dbReference type="GO" id="GO:0018580">
    <property type="term" value="F:nitronate monooxygenase activity"/>
    <property type="evidence" value="ECO:0007669"/>
    <property type="project" value="InterPro"/>
</dbReference>
<keyword evidence="1" id="KW-0285">Flavoprotein</keyword>
<reference evidence="4 5" key="1">
    <citation type="submission" date="2019-02" db="EMBL/GenBank/DDBJ databases">
        <title>Deep-cultivation of Planctomycetes and their phenomic and genomic characterization uncovers novel biology.</title>
        <authorList>
            <person name="Wiegand S."/>
            <person name="Jogler M."/>
            <person name="Boedeker C."/>
            <person name="Pinto D."/>
            <person name="Vollmers J."/>
            <person name="Rivas-Marin E."/>
            <person name="Kohn T."/>
            <person name="Peeters S.H."/>
            <person name="Heuer A."/>
            <person name="Rast P."/>
            <person name="Oberbeckmann S."/>
            <person name="Bunk B."/>
            <person name="Jeske O."/>
            <person name="Meyerdierks A."/>
            <person name="Storesund J.E."/>
            <person name="Kallscheuer N."/>
            <person name="Luecker S."/>
            <person name="Lage O.M."/>
            <person name="Pohl T."/>
            <person name="Merkel B.J."/>
            <person name="Hornburger P."/>
            <person name="Mueller R.-W."/>
            <person name="Bruemmer F."/>
            <person name="Labrenz M."/>
            <person name="Spormann A.M."/>
            <person name="Op Den Camp H."/>
            <person name="Overmann J."/>
            <person name="Amann R."/>
            <person name="Jetten M.S.M."/>
            <person name="Mascher T."/>
            <person name="Medema M.H."/>
            <person name="Devos D.P."/>
            <person name="Kaster A.-K."/>
            <person name="Ovreas L."/>
            <person name="Rohde M."/>
            <person name="Galperin M.Y."/>
            <person name="Jogler C."/>
        </authorList>
    </citation>
    <scope>NUCLEOTIDE SEQUENCE [LARGE SCALE GENOMIC DNA]</scope>
    <source>
        <strain evidence="4 5">Pla144</strain>
    </source>
</reference>
<evidence type="ECO:0000256" key="1">
    <source>
        <dbReference type="ARBA" id="ARBA00022630"/>
    </source>
</evidence>
<dbReference type="SUPFAM" id="SSF51412">
    <property type="entry name" value="Inosine monophosphate dehydrogenase (IMPDH)"/>
    <property type="match status" value="1"/>
</dbReference>
<dbReference type="Proteomes" id="UP000318437">
    <property type="component" value="Unassembled WGS sequence"/>
</dbReference>
<keyword evidence="5" id="KW-1185">Reference proteome</keyword>
<dbReference type="PANTHER" id="PTHR32332">
    <property type="entry name" value="2-NITROPROPANE DIOXYGENASE"/>
    <property type="match status" value="1"/>
</dbReference>
<dbReference type="AlphaFoldDB" id="A0A5C6CEP8"/>
<comment type="caution">
    <text evidence="4">The sequence shown here is derived from an EMBL/GenBank/DDBJ whole genome shotgun (WGS) entry which is preliminary data.</text>
</comment>
<name>A0A5C6CEP8_9BACT</name>